<dbReference type="Proteomes" id="UP000825890">
    <property type="component" value="Unassembled WGS sequence"/>
</dbReference>
<proteinExistence type="predicted"/>
<keyword evidence="1" id="KW-0732">Signal</keyword>
<evidence type="ECO:0000313" key="2">
    <source>
        <dbReference type="EMBL" id="GIZ38070.1"/>
    </source>
</evidence>
<feature type="signal peptide" evidence="1">
    <location>
        <begin position="1"/>
        <end position="19"/>
    </location>
</feature>
<comment type="caution">
    <text evidence="2">The sequence shown here is derived from an EMBL/GenBank/DDBJ whole genome shotgun (WGS) entry which is preliminary data.</text>
</comment>
<dbReference type="GeneID" id="68287071"/>
<reference evidence="2 3" key="1">
    <citation type="submission" date="2021-01" db="EMBL/GenBank/DDBJ databases">
        <title>Cercospora kikuchii MAFF 305040 whole genome shotgun sequence.</title>
        <authorList>
            <person name="Kashiwa T."/>
            <person name="Suzuki T."/>
        </authorList>
    </citation>
    <scope>NUCLEOTIDE SEQUENCE [LARGE SCALE GENOMIC DNA]</scope>
    <source>
        <strain evidence="2 3">MAFF 305040</strain>
    </source>
</reference>
<evidence type="ECO:0000313" key="3">
    <source>
        <dbReference type="Proteomes" id="UP000825890"/>
    </source>
</evidence>
<sequence length="68" mass="7707">MRLVHILQACMFLLGTGNAFSRLFAEERLISVEHINDKIEDQPQKRTGVQCDTQESGRLSNGTECAWI</sequence>
<protein>
    <submittedName>
        <fullName evidence="2">Uncharacterized protein</fullName>
    </submittedName>
</protein>
<keyword evidence="3" id="KW-1185">Reference proteome</keyword>
<organism evidence="2 3">
    <name type="scientific">Cercospora kikuchii</name>
    <dbReference type="NCBI Taxonomy" id="84275"/>
    <lineage>
        <taxon>Eukaryota</taxon>
        <taxon>Fungi</taxon>
        <taxon>Dikarya</taxon>
        <taxon>Ascomycota</taxon>
        <taxon>Pezizomycotina</taxon>
        <taxon>Dothideomycetes</taxon>
        <taxon>Dothideomycetidae</taxon>
        <taxon>Mycosphaerellales</taxon>
        <taxon>Mycosphaerellaceae</taxon>
        <taxon>Cercospora</taxon>
    </lineage>
</organism>
<dbReference type="EMBL" id="BOLY01000001">
    <property type="protein sequence ID" value="GIZ38070.1"/>
    <property type="molecule type" value="Genomic_DNA"/>
</dbReference>
<gene>
    <name evidence="2" type="ORF">CKM354_000149600</name>
</gene>
<evidence type="ECO:0000256" key="1">
    <source>
        <dbReference type="SAM" id="SignalP"/>
    </source>
</evidence>
<dbReference type="RefSeq" id="XP_044652557.1">
    <property type="nucleotide sequence ID" value="XM_044796622.1"/>
</dbReference>
<dbReference type="AlphaFoldDB" id="A0A9P3FD10"/>
<name>A0A9P3FD10_9PEZI</name>
<accession>A0A9P3FD10</accession>
<feature type="chain" id="PRO_5040496541" evidence="1">
    <location>
        <begin position="20"/>
        <end position="68"/>
    </location>
</feature>